<keyword evidence="2" id="KW-1185">Reference proteome</keyword>
<organism evidence="1 2">
    <name type="scientific">Aggregatimonas sangjinii</name>
    <dbReference type="NCBI Taxonomy" id="2583587"/>
    <lineage>
        <taxon>Bacteria</taxon>
        <taxon>Pseudomonadati</taxon>
        <taxon>Bacteroidota</taxon>
        <taxon>Flavobacteriia</taxon>
        <taxon>Flavobacteriales</taxon>
        <taxon>Flavobacteriaceae</taxon>
        <taxon>Aggregatimonas</taxon>
    </lineage>
</organism>
<dbReference type="Proteomes" id="UP000310017">
    <property type="component" value="Chromosome"/>
</dbReference>
<accession>A0A5B7SQJ7</accession>
<dbReference type="RefSeq" id="WP_138853308.1">
    <property type="nucleotide sequence ID" value="NZ_CP040710.1"/>
</dbReference>
<dbReference type="OrthoDB" id="8263000at2"/>
<reference evidence="1 2" key="1">
    <citation type="submission" date="2019-05" db="EMBL/GenBank/DDBJ databases">
        <title>Genome sequencing of F202Z8.</title>
        <authorList>
            <person name="Kwon Y.M."/>
        </authorList>
    </citation>
    <scope>NUCLEOTIDE SEQUENCE [LARGE SCALE GENOMIC DNA]</scope>
    <source>
        <strain evidence="1 2">F202Z8</strain>
    </source>
</reference>
<evidence type="ECO:0000313" key="2">
    <source>
        <dbReference type="Proteomes" id="UP000310017"/>
    </source>
</evidence>
<sequence length="997" mass="113679">MNKHVTILKNPEFRESENYDALRKKGIDFIEKLGSTYWTDYNIHDPGITLLELLCFAQTEVGFKLGFSIEDLIAYRTDQEVNWDDQCFYTAREILTINPFTDNDWRKAVIDQQGIANAWMQCTPCPCHPDFYGDCKDSVLTYEVTEHPIHIKGFWDALLELEVDSQYGDLNGGKIFHRFSFGGGQHRATAEIRFSPWHKAKLDDALMRVIKDGPIADLTIERTYYHLDVADAVFYKALRNPLRADVTYKITNTATTLEEHISLVELPVKIWFKTDDGRAALQKSDISTVFEDITKTGPFSQYLYQLQKADEAVAKARAVLHAHRNLAEDYCNIGTVPIVDVGLCADIEMAADADIEAVLGEAYYLITEYLNPVVKFYTLSELFSDGKYTEEIFQGPKLDHGFILEEELANSDLRTTIYTSDIINILMDVEGITAVKNIAITRYDEAGNLVESQPWELHIEPGHQPRLYIHASKVLVFKDELPFLPHQDELHDTLQLWRGVRQQNKVIQADNDLEVPEGDFIDHRGHYPMQYHLPETYGVGVHGLKEPATAARKAQAKQLKGYLLVFEHVLSVFLRQLERFKDVLSINPTISKTYFSSLFSEGEFKGVSDFYVDIDDNGFHDLLEDRGQFLDRRNCFLDHLLARFAESFSDYALMLYQAYGSEEKAEEELIFDKINFLEKFPVISANRAKAFNYKDEAHVCHPDNVAGLSERIKVVLGLNGAHSFVRYEVIKNTNGKWNGTWHLENDLEEQLLHGIELQDIDQEYDLRNQLKDAVHMAIDLLALKTQLTVVPDGGDFAVVLENTDGDIIARSPGTFALLVDGNDHVNLIETFIDKIVLSEKVYVVEHILLRPRNAPSLLMDGDPFLPICIDKDCNLCGEEDPYSFRITVVLNGEQGVANSGMAFRRFAEKTIRMETPAHLGVKICWVSETQLEEFETRYCAWLSELAKALPDKSVLQDKLTKLIETFKNLKSVYPQATLHDCEDGDDENRVRLNSTII</sequence>
<protein>
    <submittedName>
        <fullName evidence="1">Uncharacterized protein</fullName>
    </submittedName>
</protein>
<proteinExistence type="predicted"/>
<dbReference type="AlphaFoldDB" id="A0A5B7SQJ7"/>
<evidence type="ECO:0000313" key="1">
    <source>
        <dbReference type="EMBL" id="QCX00965.1"/>
    </source>
</evidence>
<name>A0A5B7SQJ7_9FLAO</name>
<dbReference type="EMBL" id="CP040710">
    <property type="protein sequence ID" value="QCX00965.1"/>
    <property type="molecule type" value="Genomic_DNA"/>
</dbReference>
<dbReference type="KEGG" id="asag:FGM00_12900"/>
<gene>
    <name evidence="1" type="ORF">FGM00_12900</name>
</gene>